<comment type="caution">
    <text evidence="2">The sequence shown here is derived from an EMBL/GenBank/DDBJ whole genome shotgun (WGS) entry which is preliminary data.</text>
</comment>
<feature type="region of interest" description="Disordered" evidence="1">
    <location>
        <begin position="162"/>
        <end position="187"/>
    </location>
</feature>
<dbReference type="EMBL" id="MHSK01000028">
    <property type="protein sequence ID" value="OHA41663.1"/>
    <property type="molecule type" value="Genomic_DNA"/>
</dbReference>
<reference evidence="2 3" key="1">
    <citation type="journal article" date="2016" name="Nat. Commun.">
        <title>Thousands of microbial genomes shed light on interconnected biogeochemical processes in an aquifer system.</title>
        <authorList>
            <person name="Anantharaman K."/>
            <person name="Brown C.T."/>
            <person name="Hug L.A."/>
            <person name="Sharon I."/>
            <person name="Castelle C.J."/>
            <person name="Probst A.J."/>
            <person name="Thomas B.C."/>
            <person name="Singh A."/>
            <person name="Wilkins M.J."/>
            <person name="Karaoz U."/>
            <person name="Brodie E.L."/>
            <person name="Williams K.H."/>
            <person name="Hubbard S.S."/>
            <person name="Banfield J.F."/>
        </authorList>
    </citation>
    <scope>NUCLEOTIDE SEQUENCE [LARGE SCALE GENOMIC DNA]</scope>
</reference>
<accession>A0A1G2P053</accession>
<name>A0A1G2P053_9BACT</name>
<proteinExistence type="predicted"/>
<evidence type="ECO:0000313" key="3">
    <source>
        <dbReference type="Proteomes" id="UP000177269"/>
    </source>
</evidence>
<gene>
    <name evidence="2" type="ORF">A3G52_04320</name>
</gene>
<sequence length="255" mass="29091">MDHNKTEQDVKKYDIPNDLGAVNVFKDDGILVFLYKKTEKIITATHLITDSLKDEEPIRRDLRQKSCAALSNILAYNSRRNYDSARSVAGLLLELVSLYEIGENSGLISHMNCSVMKAQIAIVMEEFNRRLLNYSIPLREDIFDVGTTGRRLSVFMDANKEEVPEGKGHSKGHEMSFRNKTHKGHNEQDMTLKDRKEKIVSIVRKMSVAGIKDISGQIKGCSEKTIQRDLIALVNEGVLKKIGEKRWSRYQYMRG</sequence>
<evidence type="ECO:0008006" key="4">
    <source>
        <dbReference type="Google" id="ProtNLM"/>
    </source>
</evidence>
<protein>
    <recommendedName>
        <fullName evidence="4">HTH deoR-type domain-containing protein</fullName>
    </recommendedName>
</protein>
<organism evidence="2 3">
    <name type="scientific">Candidatus Taylorbacteria bacterium RIFCSPLOWO2_12_FULL_43_20</name>
    <dbReference type="NCBI Taxonomy" id="1802332"/>
    <lineage>
        <taxon>Bacteria</taxon>
        <taxon>Candidatus Tayloriibacteriota</taxon>
    </lineage>
</organism>
<evidence type="ECO:0000256" key="1">
    <source>
        <dbReference type="SAM" id="MobiDB-lite"/>
    </source>
</evidence>
<evidence type="ECO:0000313" key="2">
    <source>
        <dbReference type="EMBL" id="OHA41663.1"/>
    </source>
</evidence>
<dbReference type="Proteomes" id="UP000177269">
    <property type="component" value="Unassembled WGS sequence"/>
</dbReference>
<dbReference type="AlphaFoldDB" id="A0A1G2P053"/>
<feature type="compositionally biased region" description="Basic and acidic residues" evidence="1">
    <location>
        <begin position="162"/>
        <end position="177"/>
    </location>
</feature>